<proteinExistence type="predicted"/>
<gene>
    <name evidence="1" type="ORF">HMPREF9389_1153</name>
</gene>
<dbReference type="STRING" id="888816.HMPREF9389_1153"/>
<dbReference type="eggNOG" id="COG1399">
    <property type="taxonomic scope" value="Bacteria"/>
</dbReference>
<dbReference type="AlphaFoldDB" id="F3UQP5"/>
<dbReference type="Pfam" id="PF02620">
    <property type="entry name" value="YceD"/>
    <property type="match status" value="1"/>
</dbReference>
<accession>F3UQP5</accession>
<comment type="caution">
    <text evidence="1">The sequence shown here is derived from an EMBL/GenBank/DDBJ whole genome shotgun (WGS) entry which is preliminary data.</text>
</comment>
<dbReference type="EMBL" id="AFFN01000013">
    <property type="protein sequence ID" value="EGJ41749.1"/>
    <property type="molecule type" value="Genomic_DNA"/>
</dbReference>
<dbReference type="Proteomes" id="UP000005589">
    <property type="component" value="Unassembled WGS sequence"/>
</dbReference>
<evidence type="ECO:0000313" key="1">
    <source>
        <dbReference type="EMBL" id="EGJ41749.1"/>
    </source>
</evidence>
<name>F3UQP5_STRSA</name>
<sequence length="209" mass="23639">MSSLLAIYYNKIIFNNSGAPKHDIIKEKNKEELMLHIQEIRKNPDGLAFEKKLDLAEELKERNPEILDVQDIVASGKVQYEDGLYFLDYDLSYTITLTSSRSMEPVELKESYLVNEIFMEEGQAASQDMIDQDLVLPIENGEINVSESVADNILLNIPLKILTAEEEAGQGFLSGQDWQVMTEEEFAAAQEAQKEKNNPFAGLQGLFDE</sequence>
<dbReference type="PATRIC" id="fig|888816.3.peg.1126"/>
<evidence type="ECO:0000313" key="2">
    <source>
        <dbReference type="Proteomes" id="UP000005589"/>
    </source>
</evidence>
<dbReference type="HOGENOM" id="CLU_100236_3_1_9"/>
<reference evidence="1 2" key="1">
    <citation type="submission" date="2011-03" db="EMBL/GenBank/DDBJ databases">
        <authorList>
            <person name="Muzny D."/>
            <person name="Qin X."/>
            <person name="Deng J."/>
            <person name="Jiang H."/>
            <person name="Liu Y."/>
            <person name="Qu J."/>
            <person name="Song X.-Z."/>
            <person name="Zhang L."/>
            <person name="Thornton R."/>
            <person name="Coyle M."/>
            <person name="Francisco L."/>
            <person name="Jackson L."/>
            <person name="Javaid M."/>
            <person name="Korchina V."/>
            <person name="Kovar C."/>
            <person name="Mata R."/>
            <person name="Mathew T."/>
            <person name="Ngo R."/>
            <person name="Nguyen L."/>
            <person name="Nguyen N."/>
            <person name="Okwuonu G."/>
            <person name="Ongeri F."/>
            <person name="Pham C."/>
            <person name="Simmons D."/>
            <person name="Wilczek-Boney K."/>
            <person name="Hale W."/>
            <person name="Jakkamsetti A."/>
            <person name="Pham P."/>
            <person name="Ruth R."/>
            <person name="San Lucas F."/>
            <person name="Warren J."/>
            <person name="Zhang J."/>
            <person name="Zhao Z."/>
            <person name="Zhou C."/>
            <person name="Zhu D."/>
            <person name="Lee S."/>
            <person name="Bess C."/>
            <person name="Blankenburg K."/>
            <person name="Forbes L."/>
            <person name="Fu Q."/>
            <person name="Gubbala S."/>
            <person name="Hirani K."/>
            <person name="Jayaseelan J.C."/>
            <person name="Lara F."/>
            <person name="Munidasa M."/>
            <person name="Palculict T."/>
            <person name="Patil S."/>
            <person name="Pu L.-L."/>
            <person name="Saada N."/>
            <person name="Tang L."/>
            <person name="Weissenberger G."/>
            <person name="Zhu Y."/>
            <person name="Hemphill L."/>
            <person name="Shang Y."/>
            <person name="Youmans B."/>
            <person name="Ayvaz T."/>
            <person name="Ross M."/>
            <person name="Santibanez J."/>
            <person name="Aqrawi P."/>
            <person name="Gross S."/>
            <person name="Joshi V."/>
            <person name="Fowler G."/>
            <person name="Nazareth L."/>
            <person name="Reid J."/>
            <person name="Worley K."/>
            <person name="Petrosino J."/>
            <person name="Highlander S."/>
            <person name="Gibbs R."/>
        </authorList>
    </citation>
    <scope>NUCLEOTIDE SEQUENCE [LARGE SCALE GENOMIC DNA]</scope>
    <source>
        <strain evidence="1 2">SK355</strain>
    </source>
</reference>
<dbReference type="InterPro" id="IPR003772">
    <property type="entry name" value="YceD"/>
</dbReference>
<protein>
    <submittedName>
        <fullName evidence="1">Nucleic acid-binding protein</fullName>
    </submittedName>
</protein>
<organism evidence="1 2">
    <name type="scientific">Streptococcus sanguinis SK355</name>
    <dbReference type="NCBI Taxonomy" id="888816"/>
    <lineage>
        <taxon>Bacteria</taxon>
        <taxon>Bacillati</taxon>
        <taxon>Bacillota</taxon>
        <taxon>Bacilli</taxon>
        <taxon>Lactobacillales</taxon>
        <taxon>Streptococcaceae</taxon>
        <taxon>Streptococcus</taxon>
    </lineage>
</organism>